<dbReference type="EMBL" id="QLST01000001">
    <property type="protein sequence ID" value="RBA29651.1"/>
    <property type="molecule type" value="Genomic_DNA"/>
</dbReference>
<evidence type="ECO:0000313" key="1">
    <source>
        <dbReference type="EMBL" id="RBA29651.1"/>
    </source>
</evidence>
<dbReference type="InterPro" id="IPR005901">
    <property type="entry name" value="GLPGLI"/>
</dbReference>
<dbReference type="OrthoDB" id="1429333at2"/>
<proteinExistence type="predicted"/>
<dbReference type="Pfam" id="PF09697">
    <property type="entry name" value="Porph_ging"/>
    <property type="match status" value="1"/>
</dbReference>
<evidence type="ECO:0000313" key="2">
    <source>
        <dbReference type="Proteomes" id="UP000253319"/>
    </source>
</evidence>
<dbReference type="Proteomes" id="UP000253319">
    <property type="component" value="Unassembled WGS sequence"/>
</dbReference>
<gene>
    <name evidence="1" type="ORF">DPN68_00010</name>
</gene>
<sequence>MKIFIFFISAISITFAQNNGRVTYKSFFSETEATEELKANNRMLYQEKIDEEMMAKLLRFSLDFNKDESIFYLSESMISDAEDVSTKKYVTSLFYGYDKIYINKKENLLVEELHYNFGTILKKREANFINWELKNESKIINGYLCYKATYTYIQKWKGREFPWKIVAWYCPEIPFNYGPIRYSGLPGMIFELSEKNKGYIVEKIEFFNNPLSIQVPNEGEEFTDEEIKKRQSIIRETN</sequence>
<evidence type="ECO:0008006" key="3">
    <source>
        <dbReference type="Google" id="ProtNLM"/>
    </source>
</evidence>
<dbReference type="AlphaFoldDB" id="A0A365P4W2"/>
<accession>A0A365P4W2</accession>
<reference evidence="1 2" key="1">
    <citation type="submission" date="2018-06" db="EMBL/GenBank/DDBJ databases">
        <title>Flavobacterium tibetense sp. nov., isolated from a wetland YonghuCo on Tibetan Plateau.</title>
        <authorList>
            <person name="Xing P."/>
            <person name="Phurbu D."/>
            <person name="Lu H."/>
        </authorList>
    </citation>
    <scope>NUCLEOTIDE SEQUENCE [LARGE SCALE GENOMIC DNA]</scope>
    <source>
        <strain evidence="1 2">YH5</strain>
    </source>
</reference>
<keyword evidence="2" id="KW-1185">Reference proteome</keyword>
<comment type="caution">
    <text evidence="1">The sequence shown here is derived from an EMBL/GenBank/DDBJ whole genome shotgun (WGS) entry which is preliminary data.</text>
</comment>
<dbReference type="RefSeq" id="WP_113987534.1">
    <property type="nucleotide sequence ID" value="NZ_QLST01000001.1"/>
</dbReference>
<organism evidence="1 2">
    <name type="scientific">Flavobacterium tibetense</name>
    <dbReference type="NCBI Taxonomy" id="2233533"/>
    <lineage>
        <taxon>Bacteria</taxon>
        <taxon>Pseudomonadati</taxon>
        <taxon>Bacteroidota</taxon>
        <taxon>Flavobacteriia</taxon>
        <taxon>Flavobacteriales</taxon>
        <taxon>Flavobacteriaceae</taxon>
        <taxon>Flavobacterium</taxon>
    </lineage>
</organism>
<dbReference type="NCBIfam" id="TIGR01200">
    <property type="entry name" value="GLPGLI"/>
    <property type="match status" value="1"/>
</dbReference>
<protein>
    <recommendedName>
        <fullName evidence="3">GLPGLI family protein</fullName>
    </recommendedName>
</protein>
<name>A0A365P4W2_9FLAO</name>